<protein>
    <recommendedName>
        <fullName evidence="8">Transcriptional regulator, Crp/Fnr family</fullName>
    </recommendedName>
</protein>
<evidence type="ECO:0000259" key="5">
    <source>
        <dbReference type="PROSITE" id="PS51063"/>
    </source>
</evidence>
<dbReference type="PANTHER" id="PTHR24567:SF28">
    <property type="entry name" value="LISTERIOLYSIN REGULATORY PROTEIN"/>
    <property type="match status" value="1"/>
</dbReference>
<dbReference type="Pfam" id="PF13545">
    <property type="entry name" value="HTH_Crp_2"/>
    <property type="match status" value="1"/>
</dbReference>
<dbReference type="AlphaFoldDB" id="A0A0G0QRT9"/>
<evidence type="ECO:0000313" key="6">
    <source>
        <dbReference type="EMBL" id="KKR42878.1"/>
    </source>
</evidence>
<dbReference type="SMART" id="SM00419">
    <property type="entry name" value="HTH_CRP"/>
    <property type="match status" value="1"/>
</dbReference>
<keyword evidence="1" id="KW-0805">Transcription regulation</keyword>
<dbReference type="InterPro" id="IPR012318">
    <property type="entry name" value="HTH_CRP"/>
</dbReference>
<evidence type="ECO:0000256" key="1">
    <source>
        <dbReference type="ARBA" id="ARBA00023015"/>
    </source>
</evidence>
<comment type="caution">
    <text evidence="6">The sequence shown here is derived from an EMBL/GenBank/DDBJ whole genome shotgun (WGS) entry which is preliminary data.</text>
</comment>
<dbReference type="Gene3D" id="1.10.10.10">
    <property type="entry name" value="Winged helix-like DNA-binding domain superfamily/Winged helix DNA-binding domain"/>
    <property type="match status" value="1"/>
</dbReference>
<keyword evidence="2" id="KW-0238">DNA-binding</keyword>
<dbReference type="InterPro" id="IPR018490">
    <property type="entry name" value="cNMP-bd_dom_sf"/>
</dbReference>
<dbReference type="Gene3D" id="2.60.120.10">
    <property type="entry name" value="Jelly Rolls"/>
    <property type="match status" value="1"/>
</dbReference>
<dbReference type="GO" id="GO:0003700">
    <property type="term" value="F:DNA-binding transcription factor activity"/>
    <property type="evidence" value="ECO:0007669"/>
    <property type="project" value="TreeGrafter"/>
</dbReference>
<dbReference type="Pfam" id="PF00027">
    <property type="entry name" value="cNMP_binding"/>
    <property type="match status" value="1"/>
</dbReference>
<dbReference type="EMBL" id="LBYA01000020">
    <property type="protein sequence ID" value="KKR42878.1"/>
    <property type="molecule type" value="Genomic_DNA"/>
</dbReference>
<dbReference type="GO" id="GO:0003677">
    <property type="term" value="F:DNA binding"/>
    <property type="evidence" value="ECO:0007669"/>
    <property type="project" value="UniProtKB-KW"/>
</dbReference>
<feature type="domain" description="HTH crp-type" evidence="5">
    <location>
        <begin position="134"/>
        <end position="208"/>
    </location>
</feature>
<evidence type="ECO:0000313" key="7">
    <source>
        <dbReference type="Proteomes" id="UP000034215"/>
    </source>
</evidence>
<dbReference type="PROSITE" id="PS51063">
    <property type="entry name" value="HTH_CRP_2"/>
    <property type="match status" value="1"/>
</dbReference>
<dbReference type="InterPro" id="IPR014710">
    <property type="entry name" value="RmlC-like_jellyroll"/>
</dbReference>
<dbReference type="PANTHER" id="PTHR24567">
    <property type="entry name" value="CRP FAMILY TRANSCRIPTIONAL REGULATORY PROTEIN"/>
    <property type="match status" value="1"/>
</dbReference>
<dbReference type="InterPro" id="IPR050397">
    <property type="entry name" value="Env_Response_Regulators"/>
</dbReference>
<evidence type="ECO:0000256" key="2">
    <source>
        <dbReference type="ARBA" id="ARBA00023125"/>
    </source>
</evidence>
<sequence>MDKEIGGKLDQFFAKYKLVSFKKKSTIIFLADEPDGVYYLKEGFVKMNTILANGNELILNIYKPGSYFPMFWALGEVPNNYGFETITNVKLYKAPRKDIIEFLKANQEVSFNLIKRILSGVDGLLTNYNHLLVGNSNSRVASALLIASKRFGVPTNDAKLLINIKLTHQDIANLAGISRETASIAIERLLKRKIIEQRKRSFVILDTELLTNETAMDGEDISSPTIL</sequence>
<proteinExistence type="predicted"/>
<reference evidence="6 7" key="1">
    <citation type="journal article" date="2015" name="Nature">
        <title>rRNA introns, odd ribosomes, and small enigmatic genomes across a large radiation of phyla.</title>
        <authorList>
            <person name="Brown C.T."/>
            <person name="Hug L.A."/>
            <person name="Thomas B.C."/>
            <person name="Sharon I."/>
            <person name="Castelle C.J."/>
            <person name="Singh A."/>
            <person name="Wilkins M.J."/>
            <person name="Williams K.H."/>
            <person name="Banfield J.F."/>
        </authorList>
    </citation>
    <scope>NUCLEOTIDE SEQUENCE [LARGE SCALE GENOMIC DNA]</scope>
</reference>
<accession>A0A0G0QRT9</accession>
<evidence type="ECO:0008006" key="8">
    <source>
        <dbReference type="Google" id="ProtNLM"/>
    </source>
</evidence>
<organism evidence="6 7">
    <name type="scientific">Candidatus Woesebacteria bacterium GW2011_GWB1_40_12</name>
    <dbReference type="NCBI Taxonomy" id="1618576"/>
    <lineage>
        <taxon>Bacteria</taxon>
        <taxon>Candidatus Woeseibacteriota</taxon>
    </lineage>
</organism>
<evidence type="ECO:0000259" key="4">
    <source>
        <dbReference type="PROSITE" id="PS50042"/>
    </source>
</evidence>
<feature type="domain" description="Cyclic nucleotide-binding" evidence="4">
    <location>
        <begin position="21"/>
        <end position="120"/>
    </location>
</feature>
<dbReference type="SUPFAM" id="SSF51206">
    <property type="entry name" value="cAMP-binding domain-like"/>
    <property type="match status" value="1"/>
</dbReference>
<dbReference type="CDD" id="cd00038">
    <property type="entry name" value="CAP_ED"/>
    <property type="match status" value="1"/>
</dbReference>
<dbReference type="InterPro" id="IPR036390">
    <property type="entry name" value="WH_DNA-bd_sf"/>
</dbReference>
<dbReference type="InterPro" id="IPR000595">
    <property type="entry name" value="cNMP-bd_dom"/>
</dbReference>
<dbReference type="Proteomes" id="UP000034215">
    <property type="component" value="Unassembled WGS sequence"/>
</dbReference>
<evidence type="ECO:0000256" key="3">
    <source>
        <dbReference type="ARBA" id="ARBA00023163"/>
    </source>
</evidence>
<gene>
    <name evidence="6" type="ORF">UT76_C0020G0003</name>
</gene>
<dbReference type="InterPro" id="IPR036388">
    <property type="entry name" value="WH-like_DNA-bd_sf"/>
</dbReference>
<dbReference type="GO" id="GO:0005829">
    <property type="term" value="C:cytosol"/>
    <property type="evidence" value="ECO:0007669"/>
    <property type="project" value="TreeGrafter"/>
</dbReference>
<keyword evidence="3" id="KW-0804">Transcription</keyword>
<name>A0A0G0QRT9_9BACT</name>
<dbReference type="PROSITE" id="PS50042">
    <property type="entry name" value="CNMP_BINDING_3"/>
    <property type="match status" value="1"/>
</dbReference>
<dbReference type="SUPFAM" id="SSF46785">
    <property type="entry name" value="Winged helix' DNA-binding domain"/>
    <property type="match status" value="1"/>
</dbReference>